<feature type="compositionally biased region" description="Low complexity" evidence="1">
    <location>
        <begin position="32"/>
        <end position="50"/>
    </location>
</feature>
<feature type="region of interest" description="Disordered" evidence="1">
    <location>
        <begin position="1"/>
        <end position="73"/>
    </location>
</feature>
<name>A0AAV7ILS8_COTGL</name>
<keyword evidence="3" id="KW-1185">Reference proteome</keyword>
<dbReference type="AlphaFoldDB" id="A0AAV7ILS8"/>
<reference evidence="2 3" key="1">
    <citation type="journal article" date="2021" name="J. Hered.">
        <title>A chromosome-level genome assembly of the parasitoid wasp, Cotesia glomerata (Hymenoptera: Braconidae).</title>
        <authorList>
            <person name="Pinto B.J."/>
            <person name="Weis J.J."/>
            <person name="Gamble T."/>
            <person name="Ode P.J."/>
            <person name="Paul R."/>
            <person name="Zaspel J.M."/>
        </authorList>
    </citation>
    <scope>NUCLEOTIDE SEQUENCE [LARGE SCALE GENOMIC DNA]</scope>
    <source>
        <strain evidence="2">CgM1</strain>
    </source>
</reference>
<evidence type="ECO:0000313" key="2">
    <source>
        <dbReference type="EMBL" id="KAH0553112.1"/>
    </source>
</evidence>
<dbReference type="EMBL" id="JAHXZJ010001253">
    <property type="protein sequence ID" value="KAH0553112.1"/>
    <property type="molecule type" value="Genomic_DNA"/>
</dbReference>
<protein>
    <submittedName>
        <fullName evidence="2">Uncharacterized protein</fullName>
    </submittedName>
</protein>
<dbReference type="Proteomes" id="UP000826195">
    <property type="component" value="Unassembled WGS sequence"/>
</dbReference>
<evidence type="ECO:0000313" key="3">
    <source>
        <dbReference type="Proteomes" id="UP000826195"/>
    </source>
</evidence>
<accession>A0AAV7ILS8</accession>
<comment type="caution">
    <text evidence="2">The sequence shown here is derived from an EMBL/GenBank/DDBJ whole genome shotgun (WGS) entry which is preliminary data.</text>
</comment>
<organism evidence="2 3">
    <name type="scientific">Cotesia glomerata</name>
    <name type="common">Lepidopteran parasitic wasp</name>
    <name type="synonym">Apanteles glomeratus</name>
    <dbReference type="NCBI Taxonomy" id="32391"/>
    <lineage>
        <taxon>Eukaryota</taxon>
        <taxon>Metazoa</taxon>
        <taxon>Ecdysozoa</taxon>
        <taxon>Arthropoda</taxon>
        <taxon>Hexapoda</taxon>
        <taxon>Insecta</taxon>
        <taxon>Pterygota</taxon>
        <taxon>Neoptera</taxon>
        <taxon>Endopterygota</taxon>
        <taxon>Hymenoptera</taxon>
        <taxon>Apocrita</taxon>
        <taxon>Ichneumonoidea</taxon>
        <taxon>Braconidae</taxon>
        <taxon>Microgastrinae</taxon>
        <taxon>Cotesia</taxon>
    </lineage>
</organism>
<gene>
    <name evidence="2" type="ORF">KQX54_000418</name>
</gene>
<proteinExistence type="predicted"/>
<evidence type="ECO:0000256" key="1">
    <source>
        <dbReference type="SAM" id="MobiDB-lite"/>
    </source>
</evidence>
<sequence>MTETLSSRSSLESTRLSRVDDSCQEMYDSDDNYSNSEDSGSSDTDLSDNFADSDDDPDDRMQEEFNIDPQMNSVDNPNACTDDAQEVSCNSTYPKSVLIRTLLILSVKIRKNLDNESVQYITGLIDALSDKSLSYTSLYHFKKIIDNYSFPFEVHHVCPTCGLYIGVVIATVEEPTLKCKGCNVDISSKENKQSGNFFLYSPLRRQLEEFCKTKKLANEGVTYTFNGNVYNKKVRILVGVCDSVERPNLRCSKTFRGKYGCGLCKHQAVKRKFEELDMFGYIPLVLTEMLLAKD</sequence>
<feature type="compositionally biased region" description="Low complexity" evidence="1">
    <location>
        <begin position="1"/>
        <end position="14"/>
    </location>
</feature>